<name>A0ABD3J2Q8_EUCGL</name>
<evidence type="ECO:0000313" key="7">
    <source>
        <dbReference type="Proteomes" id="UP001634007"/>
    </source>
</evidence>
<dbReference type="GO" id="GO:0016757">
    <property type="term" value="F:glycosyltransferase activity"/>
    <property type="evidence" value="ECO:0007669"/>
    <property type="project" value="UniProtKB-KW"/>
</dbReference>
<keyword evidence="7" id="KW-1185">Reference proteome</keyword>
<organism evidence="6 7">
    <name type="scientific">Eucalyptus globulus</name>
    <name type="common">Tasmanian blue gum</name>
    <dbReference type="NCBI Taxonomy" id="34317"/>
    <lineage>
        <taxon>Eukaryota</taxon>
        <taxon>Viridiplantae</taxon>
        <taxon>Streptophyta</taxon>
        <taxon>Embryophyta</taxon>
        <taxon>Tracheophyta</taxon>
        <taxon>Spermatophyta</taxon>
        <taxon>Magnoliopsida</taxon>
        <taxon>eudicotyledons</taxon>
        <taxon>Gunneridae</taxon>
        <taxon>Pentapetalae</taxon>
        <taxon>rosids</taxon>
        <taxon>malvids</taxon>
        <taxon>Myrtales</taxon>
        <taxon>Myrtaceae</taxon>
        <taxon>Myrtoideae</taxon>
        <taxon>Eucalypteae</taxon>
        <taxon>Eucalyptus</taxon>
    </lineage>
</organism>
<keyword evidence="3" id="KW-0808">Transferase</keyword>
<evidence type="ECO:0000313" key="6">
    <source>
        <dbReference type="EMBL" id="KAL3720898.1"/>
    </source>
</evidence>
<dbReference type="Pfam" id="PF02485">
    <property type="entry name" value="Branch"/>
    <property type="match status" value="2"/>
</dbReference>
<sequence>MILSYSYNSPFLLSSEMVTKLEYMKKYTLIIHKIANSNPKRCSQKIGNVAKPLLGIYPSHMLDVVEWGLISMCDAESRLLVNALLDMSNEWFFLVSESRIPIQNLTTIFTKGCYNKKMAPEINHTKGHKGSQWFEVNLKLVINITEDSTYYSRKFCRPTFYVDEHYFPRMLTIQSPDLLANTSLTWVENSSSSYNDQTHSLCFLFARKFAPSALDSLSALA</sequence>
<dbReference type="InterPro" id="IPR003406">
    <property type="entry name" value="Glyco_trans_14"/>
</dbReference>
<evidence type="ECO:0000256" key="3">
    <source>
        <dbReference type="ARBA" id="ARBA00022679"/>
    </source>
</evidence>
<accession>A0ABD3J2Q8</accession>
<evidence type="ECO:0000256" key="5">
    <source>
        <dbReference type="ARBA" id="ARBA00023180"/>
    </source>
</evidence>
<keyword evidence="4" id="KW-0472">Membrane</keyword>
<proteinExistence type="predicted"/>
<dbReference type="AlphaFoldDB" id="A0ABD3J2Q8"/>
<evidence type="ECO:0000256" key="2">
    <source>
        <dbReference type="ARBA" id="ARBA00022676"/>
    </source>
</evidence>
<dbReference type="PANTHER" id="PTHR31042:SF122">
    <property type="entry name" value="CORE-2_I-BRANCHING ENZYME"/>
    <property type="match status" value="1"/>
</dbReference>
<comment type="subcellular location">
    <subcellularLocation>
        <location evidence="1">Membrane</location>
        <topology evidence="1">Single-pass type II membrane protein</topology>
    </subcellularLocation>
</comment>
<dbReference type="InterPro" id="IPR044174">
    <property type="entry name" value="BC10-like"/>
</dbReference>
<evidence type="ECO:0000256" key="4">
    <source>
        <dbReference type="ARBA" id="ARBA00023136"/>
    </source>
</evidence>
<dbReference type="Proteomes" id="UP001634007">
    <property type="component" value="Unassembled WGS sequence"/>
</dbReference>
<keyword evidence="2" id="KW-0328">Glycosyltransferase</keyword>
<keyword evidence="5" id="KW-0325">Glycoprotein</keyword>
<evidence type="ECO:0000256" key="1">
    <source>
        <dbReference type="ARBA" id="ARBA00004606"/>
    </source>
</evidence>
<dbReference type="GO" id="GO:0016020">
    <property type="term" value="C:membrane"/>
    <property type="evidence" value="ECO:0007669"/>
    <property type="project" value="UniProtKB-SubCell"/>
</dbReference>
<protein>
    <submittedName>
        <fullName evidence="6">Uncharacterized protein</fullName>
    </submittedName>
</protein>
<reference evidence="6 7" key="1">
    <citation type="submission" date="2024-11" db="EMBL/GenBank/DDBJ databases">
        <title>Chromosome-level genome assembly of Eucalyptus globulus Labill. provides insights into its genome evolution.</title>
        <authorList>
            <person name="Li X."/>
        </authorList>
    </citation>
    <scope>NUCLEOTIDE SEQUENCE [LARGE SCALE GENOMIC DNA]</scope>
    <source>
        <strain evidence="6">CL2024</strain>
        <tissue evidence="6">Fresh tender leaves</tissue>
    </source>
</reference>
<dbReference type="PANTHER" id="PTHR31042">
    <property type="entry name" value="CORE-2/I-BRANCHING BETA-1,6-N-ACETYLGLUCOSAMINYLTRANSFERASE FAMILY PROTEIN-RELATED"/>
    <property type="match status" value="1"/>
</dbReference>
<comment type="caution">
    <text evidence="6">The sequence shown here is derived from an EMBL/GenBank/DDBJ whole genome shotgun (WGS) entry which is preliminary data.</text>
</comment>
<gene>
    <name evidence="6" type="ORF">ACJRO7_005670</name>
</gene>
<dbReference type="EMBL" id="JBJKBG010000010">
    <property type="protein sequence ID" value="KAL3720898.1"/>
    <property type="molecule type" value="Genomic_DNA"/>
</dbReference>